<gene>
    <name evidence="1" type="ORF">FRACYDRAFT_255481</name>
</gene>
<keyword evidence="2" id="KW-1185">Reference proteome</keyword>
<dbReference type="EMBL" id="KV784418">
    <property type="protein sequence ID" value="OEU06255.1"/>
    <property type="molecule type" value="Genomic_DNA"/>
</dbReference>
<dbReference type="Proteomes" id="UP000095751">
    <property type="component" value="Unassembled WGS sequence"/>
</dbReference>
<name>A0A1E7EK13_9STRA</name>
<protein>
    <submittedName>
        <fullName evidence="1">Uncharacterized protein</fullName>
    </submittedName>
</protein>
<evidence type="ECO:0000313" key="1">
    <source>
        <dbReference type="EMBL" id="OEU06255.1"/>
    </source>
</evidence>
<evidence type="ECO:0000313" key="2">
    <source>
        <dbReference type="Proteomes" id="UP000095751"/>
    </source>
</evidence>
<dbReference type="InParanoid" id="A0A1E7EK13"/>
<proteinExistence type="predicted"/>
<dbReference type="KEGG" id="fcy:FRACYDRAFT_255481"/>
<accession>A0A1E7EK13</accession>
<reference evidence="1 2" key="1">
    <citation type="submission" date="2016-09" db="EMBL/GenBank/DDBJ databases">
        <title>Extensive genetic diversity and differential bi-allelic expression allows diatom success in the polar Southern Ocean.</title>
        <authorList>
            <consortium name="DOE Joint Genome Institute"/>
            <person name="Mock T."/>
            <person name="Otillar R.P."/>
            <person name="Strauss J."/>
            <person name="Dupont C."/>
            <person name="Frickenhaus S."/>
            <person name="Maumus F."/>
            <person name="Mcmullan M."/>
            <person name="Sanges R."/>
            <person name="Schmutz J."/>
            <person name="Toseland A."/>
            <person name="Valas R."/>
            <person name="Veluchamy A."/>
            <person name="Ward B.J."/>
            <person name="Allen A."/>
            <person name="Barry K."/>
            <person name="Falciatore A."/>
            <person name="Ferrante M."/>
            <person name="Fortunato A.E."/>
            <person name="Gloeckner G."/>
            <person name="Gruber A."/>
            <person name="Hipkin R."/>
            <person name="Janech M."/>
            <person name="Kroth P."/>
            <person name="Leese F."/>
            <person name="Lindquist E."/>
            <person name="Lyon B.R."/>
            <person name="Martin J."/>
            <person name="Mayer C."/>
            <person name="Parker M."/>
            <person name="Quesneville H."/>
            <person name="Raymond J."/>
            <person name="Uhlig C."/>
            <person name="Valentin K.U."/>
            <person name="Worden A.Z."/>
            <person name="Armbrust E.V."/>
            <person name="Bowler C."/>
            <person name="Green B."/>
            <person name="Moulton V."/>
            <person name="Van Oosterhout C."/>
            <person name="Grigoriev I."/>
        </authorList>
    </citation>
    <scope>NUCLEOTIDE SEQUENCE [LARGE SCALE GENOMIC DNA]</scope>
    <source>
        <strain evidence="1 2">CCMP1102</strain>
    </source>
</reference>
<organism evidence="1 2">
    <name type="scientific">Fragilariopsis cylindrus CCMP1102</name>
    <dbReference type="NCBI Taxonomy" id="635003"/>
    <lineage>
        <taxon>Eukaryota</taxon>
        <taxon>Sar</taxon>
        <taxon>Stramenopiles</taxon>
        <taxon>Ochrophyta</taxon>
        <taxon>Bacillariophyta</taxon>
        <taxon>Bacillariophyceae</taxon>
        <taxon>Bacillariophycidae</taxon>
        <taxon>Bacillariales</taxon>
        <taxon>Bacillariaceae</taxon>
        <taxon>Fragilariopsis</taxon>
    </lineage>
</organism>
<sequence>MHWVDTWTGLWGASIPGMGAFGLFYVDSIVPNCPCPTIPPIWQIFQILLVYFDHTYIWKVSGCSNHGPILFLMLWQHVLNLNDTLLLGMEYMTCWPKCNISVLEARIRNRRVIGGKHNVLIHYVDASAPNPFGAVSATLSNEIFCGSSLIQNLVIFVRASTAK</sequence>
<dbReference type="AlphaFoldDB" id="A0A1E7EK13"/>